<organism evidence="7 8">
    <name type="scientific">Powellomyces hirtus</name>
    <dbReference type="NCBI Taxonomy" id="109895"/>
    <lineage>
        <taxon>Eukaryota</taxon>
        <taxon>Fungi</taxon>
        <taxon>Fungi incertae sedis</taxon>
        <taxon>Chytridiomycota</taxon>
        <taxon>Chytridiomycota incertae sedis</taxon>
        <taxon>Chytridiomycetes</taxon>
        <taxon>Spizellomycetales</taxon>
        <taxon>Powellomycetaceae</taxon>
        <taxon>Powellomyces</taxon>
    </lineage>
</organism>
<evidence type="ECO:0000256" key="3">
    <source>
        <dbReference type="ARBA" id="ARBA00023125"/>
    </source>
</evidence>
<keyword evidence="4" id="KW-0539">Nucleus</keyword>
<evidence type="ECO:0000256" key="4">
    <source>
        <dbReference type="ARBA" id="ARBA00023242"/>
    </source>
</evidence>
<evidence type="ECO:0000313" key="7">
    <source>
        <dbReference type="EMBL" id="TPX62283.1"/>
    </source>
</evidence>
<dbReference type="EMBL" id="QEAQ01000003">
    <property type="protein sequence ID" value="TPX62283.1"/>
    <property type="molecule type" value="Genomic_DNA"/>
</dbReference>
<dbReference type="Gene3D" id="1.10.10.60">
    <property type="entry name" value="Homeodomain-like"/>
    <property type="match status" value="1"/>
</dbReference>
<dbReference type="PANTHER" id="PTHR13468">
    <property type="entry name" value="DEK PROTEIN"/>
    <property type="match status" value="1"/>
</dbReference>
<dbReference type="GO" id="GO:0006325">
    <property type="term" value="P:chromatin organization"/>
    <property type="evidence" value="ECO:0007669"/>
    <property type="project" value="UniProtKB-KW"/>
</dbReference>
<proteinExistence type="predicted"/>
<evidence type="ECO:0000256" key="1">
    <source>
        <dbReference type="ARBA" id="ARBA00004123"/>
    </source>
</evidence>
<dbReference type="GO" id="GO:0042393">
    <property type="term" value="F:histone binding"/>
    <property type="evidence" value="ECO:0007669"/>
    <property type="project" value="TreeGrafter"/>
</dbReference>
<sequence length="464" mass="50941">MSTKADKAESAESKPEKMDVDESATPTDNAKEDAVELTSPEKRKRGRKPKDTTDAQDENDAGQAADENAKEEKGTPKTKKAKKDADVETPGSEARARRERKPTQHYTVEATVKTPKAIEIPEGKGTPLKDIKTIADNIASTPASDDLITGFHTLVWGRAGHKHIKQDILKFKGFNFQSDKEHDLALNKLARWTTAGLKEFAQLLHLESSGTKEVIIDRVFKFLQEPSAAGTKSGGTPRKSKSGSKTPTKSPKASKASISEATPKKRGPKPKPKSVFELYAQEQRAEAVEELDEDASENDIQAKLKELFEELDEADLKQYEEKFDALKTVKTSKAPAKTPSKTKATKTAKTPKNGKAAKGAKSAETVSESENEEQDNEDQGVDEPEAENEEDADDKPLAKKSGDGSPTNAEIVAAIKDVLAEGKLDELTNKKVRAKLAKVFNRDMTDRKLFINECIDKMLPEMQR</sequence>
<evidence type="ECO:0000256" key="2">
    <source>
        <dbReference type="ARBA" id="ARBA00022853"/>
    </source>
</evidence>
<comment type="subcellular location">
    <subcellularLocation>
        <location evidence="1">Nucleus</location>
    </subcellularLocation>
</comment>
<dbReference type="GO" id="GO:2000779">
    <property type="term" value="P:regulation of double-strand break repair"/>
    <property type="evidence" value="ECO:0007669"/>
    <property type="project" value="TreeGrafter"/>
</dbReference>
<dbReference type="InterPro" id="IPR036910">
    <property type="entry name" value="HMG_box_dom_sf"/>
</dbReference>
<protein>
    <recommendedName>
        <fullName evidence="6">DEK-C domain-containing protein</fullName>
    </recommendedName>
</protein>
<evidence type="ECO:0000313" key="8">
    <source>
        <dbReference type="Proteomes" id="UP000318582"/>
    </source>
</evidence>
<dbReference type="Proteomes" id="UP000318582">
    <property type="component" value="Unassembled WGS sequence"/>
</dbReference>
<dbReference type="STRING" id="109895.A0A507EDS3"/>
<dbReference type="PROSITE" id="PS51998">
    <property type="entry name" value="DEK_C"/>
    <property type="match status" value="1"/>
</dbReference>
<dbReference type="SUPFAM" id="SSF47095">
    <property type="entry name" value="HMG-box"/>
    <property type="match status" value="1"/>
</dbReference>
<accession>A0A507EDS3</accession>
<dbReference type="Pfam" id="PF08766">
    <property type="entry name" value="DEK_C"/>
    <property type="match status" value="1"/>
</dbReference>
<dbReference type="GO" id="GO:0003677">
    <property type="term" value="F:DNA binding"/>
    <property type="evidence" value="ECO:0007669"/>
    <property type="project" value="UniProtKB-KW"/>
</dbReference>
<keyword evidence="3" id="KW-0238">DNA-binding</keyword>
<keyword evidence="8" id="KW-1185">Reference proteome</keyword>
<dbReference type="SUPFAM" id="SSF109715">
    <property type="entry name" value="DEK C-terminal domain"/>
    <property type="match status" value="1"/>
</dbReference>
<dbReference type="InterPro" id="IPR044198">
    <property type="entry name" value="DEK"/>
</dbReference>
<evidence type="ECO:0000259" key="6">
    <source>
        <dbReference type="PROSITE" id="PS51998"/>
    </source>
</evidence>
<feature type="region of interest" description="Disordered" evidence="5">
    <location>
        <begin position="326"/>
        <end position="408"/>
    </location>
</feature>
<gene>
    <name evidence="7" type="ORF">PhCBS80983_g00517</name>
</gene>
<evidence type="ECO:0000256" key="5">
    <source>
        <dbReference type="SAM" id="MobiDB-lite"/>
    </source>
</evidence>
<feature type="domain" description="DEK-C" evidence="6">
    <location>
        <begin position="405"/>
        <end position="460"/>
    </location>
</feature>
<dbReference type="PANTHER" id="PTHR13468:SF1">
    <property type="entry name" value="PROTEIN DEK"/>
    <property type="match status" value="1"/>
</dbReference>
<feature type="compositionally biased region" description="Basic and acidic residues" evidence="5">
    <location>
        <begin position="1"/>
        <end position="20"/>
    </location>
</feature>
<dbReference type="GO" id="GO:0005634">
    <property type="term" value="C:nucleus"/>
    <property type="evidence" value="ECO:0007669"/>
    <property type="project" value="UniProtKB-SubCell"/>
</dbReference>
<feature type="compositionally biased region" description="Acidic residues" evidence="5">
    <location>
        <begin position="367"/>
        <end position="393"/>
    </location>
</feature>
<name>A0A507EDS3_9FUNG</name>
<reference evidence="7 8" key="1">
    <citation type="journal article" date="2019" name="Sci. Rep.">
        <title>Comparative genomics of chytrid fungi reveal insights into the obligate biotrophic and pathogenic lifestyle of Synchytrium endobioticum.</title>
        <authorList>
            <person name="van de Vossenberg B.T.L.H."/>
            <person name="Warris S."/>
            <person name="Nguyen H.D.T."/>
            <person name="van Gent-Pelzer M.P.E."/>
            <person name="Joly D.L."/>
            <person name="van de Geest H.C."/>
            <person name="Bonants P.J.M."/>
            <person name="Smith D.S."/>
            <person name="Levesque C.A."/>
            <person name="van der Lee T.A.J."/>
        </authorList>
    </citation>
    <scope>NUCLEOTIDE SEQUENCE [LARGE SCALE GENOMIC DNA]</scope>
    <source>
        <strain evidence="7 8">CBS 809.83</strain>
    </source>
</reference>
<feature type="compositionally biased region" description="Low complexity" evidence="5">
    <location>
        <begin position="230"/>
        <end position="257"/>
    </location>
</feature>
<keyword evidence="2" id="KW-0156">Chromatin regulator</keyword>
<feature type="region of interest" description="Disordered" evidence="5">
    <location>
        <begin position="1"/>
        <end position="105"/>
    </location>
</feature>
<dbReference type="AlphaFoldDB" id="A0A507EDS3"/>
<comment type="caution">
    <text evidence="7">The sequence shown here is derived from an EMBL/GenBank/DDBJ whole genome shotgun (WGS) entry which is preliminary data.</text>
</comment>
<feature type="compositionally biased region" description="Low complexity" evidence="5">
    <location>
        <begin position="331"/>
        <end position="363"/>
    </location>
</feature>
<feature type="region of interest" description="Disordered" evidence="5">
    <location>
        <begin position="227"/>
        <end position="272"/>
    </location>
</feature>
<dbReference type="InterPro" id="IPR014876">
    <property type="entry name" value="DEK_C"/>
</dbReference>